<dbReference type="PROSITE" id="PS51462">
    <property type="entry name" value="NUDIX"/>
    <property type="match status" value="1"/>
</dbReference>
<reference evidence="5 6" key="1">
    <citation type="journal article" date="2015" name="Nature">
        <title>rRNA introns, odd ribosomes, and small enigmatic genomes across a large radiation of phyla.</title>
        <authorList>
            <person name="Brown C.T."/>
            <person name="Hug L.A."/>
            <person name="Thomas B.C."/>
            <person name="Sharon I."/>
            <person name="Castelle C.J."/>
            <person name="Singh A."/>
            <person name="Wilkins M.J."/>
            <person name="Williams K.H."/>
            <person name="Banfield J.F."/>
        </authorList>
    </citation>
    <scope>NUCLEOTIDE SEQUENCE [LARGE SCALE GENOMIC DNA]</scope>
</reference>
<sequence length="140" mass="15658">MPVVMPYHMVLPFVIAIIRNKPGDVLIGRHPNLQRKPYPGLWDLPGGKLEAGESPQECIKREVREELGLRIISLKLVGVFHHSGEKIIKDCTNNTPSLGLCYEVEVAGEVTATEQDDVHFAGPAELKTLKMTPWAEYFLL</sequence>
<organism evidence="5 6">
    <name type="scientific">candidate division WWE3 bacterium GW2011_GWA1_46_21</name>
    <dbReference type="NCBI Taxonomy" id="1619107"/>
    <lineage>
        <taxon>Bacteria</taxon>
        <taxon>Katanobacteria</taxon>
    </lineage>
</organism>
<dbReference type="EMBL" id="LCMF01000032">
    <property type="protein sequence ID" value="KKU29707.1"/>
    <property type="molecule type" value="Genomic_DNA"/>
</dbReference>
<dbReference type="InterPro" id="IPR020084">
    <property type="entry name" value="NUDIX_hydrolase_CS"/>
</dbReference>
<evidence type="ECO:0000259" key="4">
    <source>
        <dbReference type="PROSITE" id="PS51462"/>
    </source>
</evidence>
<keyword evidence="2 3" id="KW-0378">Hydrolase</keyword>
<dbReference type="CDD" id="cd02883">
    <property type="entry name" value="NUDIX_Hydrolase"/>
    <property type="match status" value="1"/>
</dbReference>
<proteinExistence type="inferred from homology"/>
<evidence type="ECO:0000313" key="6">
    <source>
        <dbReference type="Proteomes" id="UP000034732"/>
    </source>
</evidence>
<dbReference type="InterPro" id="IPR000086">
    <property type="entry name" value="NUDIX_hydrolase_dom"/>
</dbReference>
<evidence type="ECO:0000256" key="3">
    <source>
        <dbReference type="RuleBase" id="RU003476"/>
    </source>
</evidence>
<evidence type="ECO:0000313" key="5">
    <source>
        <dbReference type="EMBL" id="KKU29707.1"/>
    </source>
</evidence>
<dbReference type="PANTHER" id="PTHR43046">
    <property type="entry name" value="GDP-MANNOSE MANNOSYL HYDROLASE"/>
    <property type="match status" value="1"/>
</dbReference>
<dbReference type="PROSITE" id="PS00893">
    <property type="entry name" value="NUDIX_BOX"/>
    <property type="match status" value="1"/>
</dbReference>
<dbReference type="InterPro" id="IPR015797">
    <property type="entry name" value="NUDIX_hydrolase-like_dom_sf"/>
</dbReference>
<dbReference type="Pfam" id="PF00293">
    <property type="entry name" value="NUDIX"/>
    <property type="match status" value="1"/>
</dbReference>
<dbReference type="SUPFAM" id="SSF55811">
    <property type="entry name" value="Nudix"/>
    <property type="match status" value="1"/>
</dbReference>
<comment type="caution">
    <text evidence="5">The sequence shown here is derived from an EMBL/GenBank/DDBJ whole genome shotgun (WGS) entry which is preliminary data.</text>
</comment>
<dbReference type="Gene3D" id="3.90.79.10">
    <property type="entry name" value="Nucleoside Triphosphate Pyrophosphohydrolase"/>
    <property type="match status" value="1"/>
</dbReference>
<dbReference type="InterPro" id="IPR020476">
    <property type="entry name" value="Nudix_hydrolase"/>
</dbReference>
<dbReference type="PANTHER" id="PTHR43046:SF2">
    <property type="entry name" value="8-OXO-DGTP DIPHOSPHATASE-RELATED"/>
    <property type="match status" value="1"/>
</dbReference>
<accession>A0A0G1PAN1</accession>
<dbReference type="GO" id="GO:0016787">
    <property type="term" value="F:hydrolase activity"/>
    <property type="evidence" value="ECO:0007669"/>
    <property type="project" value="UniProtKB-KW"/>
</dbReference>
<evidence type="ECO:0000256" key="1">
    <source>
        <dbReference type="ARBA" id="ARBA00001946"/>
    </source>
</evidence>
<gene>
    <name evidence="5" type="ORF">UX44_C0032G0007</name>
</gene>
<name>A0A0G1PAN1_UNCKA</name>
<dbReference type="Proteomes" id="UP000034732">
    <property type="component" value="Unassembled WGS sequence"/>
</dbReference>
<dbReference type="PRINTS" id="PR00502">
    <property type="entry name" value="NUDIXFAMILY"/>
</dbReference>
<comment type="cofactor">
    <cofactor evidence="1">
        <name>Mg(2+)</name>
        <dbReference type="ChEBI" id="CHEBI:18420"/>
    </cofactor>
</comment>
<dbReference type="AlphaFoldDB" id="A0A0G1PAN1"/>
<feature type="domain" description="Nudix hydrolase" evidence="4">
    <location>
        <begin position="8"/>
        <end position="140"/>
    </location>
</feature>
<protein>
    <submittedName>
        <fullName evidence="5">Mutator MutT protein-like protein</fullName>
    </submittedName>
</protein>
<comment type="similarity">
    <text evidence="3">Belongs to the Nudix hydrolase family.</text>
</comment>
<evidence type="ECO:0000256" key="2">
    <source>
        <dbReference type="ARBA" id="ARBA00022801"/>
    </source>
</evidence>